<dbReference type="Proteomes" id="UP000054653">
    <property type="component" value="Unassembled WGS sequence"/>
</dbReference>
<organism evidence="1 2">
    <name type="scientific">Trichinella britovi</name>
    <name type="common">Parasitic roundworm</name>
    <dbReference type="NCBI Taxonomy" id="45882"/>
    <lineage>
        <taxon>Eukaryota</taxon>
        <taxon>Metazoa</taxon>
        <taxon>Ecdysozoa</taxon>
        <taxon>Nematoda</taxon>
        <taxon>Enoplea</taxon>
        <taxon>Dorylaimia</taxon>
        <taxon>Trichinellida</taxon>
        <taxon>Trichinellidae</taxon>
        <taxon>Trichinella</taxon>
    </lineage>
</organism>
<evidence type="ECO:0000313" key="2">
    <source>
        <dbReference type="Proteomes" id="UP000054653"/>
    </source>
</evidence>
<dbReference type="AlphaFoldDB" id="A0A0V1DGB4"/>
<name>A0A0V1DGB4_TRIBR</name>
<sequence length="146" mass="16432">LKVHQFLTIGMVGSTVDGVRNLRTVLCDCHWFRVVLNQFSFVSTDKCSPSLNKIGVRCFVLLCYTFVNERGSYCGHAIIIDLICRQSKNLQSTDSLATRLCPQHSGHPSRIHRRRATLGYCSGNFDQGKREFEEADHLQGTPESAL</sequence>
<evidence type="ECO:0000313" key="1">
    <source>
        <dbReference type="EMBL" id="KRY60379.1"/>
    </source>
</evidence>
<gene>
    <name evidence="1" type="ORF">T03_9480</name>
</gene>
<proteinExistence type="predicted"/>
<keyword evidence="2" id="KW-1185">Reference proteome</keyword>
<feature type="non-terminal residue" evidence="1">
    <location>
        <position position="146"/>
    </location>
</feature>
<feature type="non-terminal residue" evidence="1">
    <location>
        <position position="1"/>
    </location>
</feature>
<reference evidence="1 2" key="1">
    <citation type="submission" date="2015-01" db="EMBL/GenBank/DDBJ databases">
        <title>Evolution of Trichinella species and genotypes.</title>
        <authorList>
            <person name="Korhonen P.K."/>
            <person name="Edoardo P."/>
            <person name="Giuseppe L.R."/>
            <person name="Gasser R.B."/>
        </authorList>
    </citation>
    <scope>NUCLEOTIDE SEQUENCE [LARGE SCALE GENOMIC DNA]</scope>
    <source>
        <strain evidence="1">ISS120</strain>
    </source>
</reference>
<comment type="caution">
    <text evidence="1">The sequence shown here is derived from an EMBL/GenBank/DDBJ whole genome shotgun (WGS) entry which is preliminary data.</text>
</comment>
<accession>A0A0V1DGB4</accession>
<protein>
    <submittedName>
        <fullName evidence="1">Uncharacterized protein</fullName>
    </submittedName>
</protein>
<dbReference type="EMBL" id="JYDI01000006">
    <property type="protein sequence ID" value="KRY60379.1"/>
    <property type="molecule type" value="Genomic_DNA"/>
</dbReference>
<dbReference type="STRING" id="45882.A0A0V1DGB4"/>